<feature type="transmembrane region" description="Helical" evidence="1">
    <location>
        <begin position="12"/>
        <end position="30"/>
    </location>
</feature>
<dbReference type="AlphaFoldDB" id="A0A2J8U4Z9"/>
<keyword evidence="1" id="KW-0812">Transmembrane</keyword>
<dbReference type="EMBL" id="NDHI03003470">
    <property type="protein sequence ID" value="PNJ40329.1"/>
    <property type="molecule type" value="Genomic_DNA"/>
</dbReference>
<organism evidence="2">
    <name type="scientific">Pongo abelii</name>
    <name type="common">Sumatran orangutan</name>
    <name type="synonym">Pongo pygmaeus abelii</name>
    <dbReference type="NCBI Taxonomy" id="9601"/>
    <lineage>
        <taxon>Eukaryota</taxon>
        <taxon>Metazoa</taxon>
        <taxon>Chordata</taxon>
        <taxon>Craniata</taxon>
        <taxon>Vertebrata</taxon>
        <taxon>Euteleostomi</taxon>
        <taxon>Mammalia</taxon>
        <taxon>Eutheria</taxon>
        <taxon>Euarchontoglires</taxon>
        <taxon>Primates</taxon>
        <taxon>Haplorrhini</taxon>
        <taxon>Catarrhini</taxon>
        <taxon>Hominidae</taxon>
        <taxon>Pongo</taxon>
    </lineage>
</organism>
<evidence type="ECO:0000256" key="1">
    <source>
        <dbReference type="SAM" id="Phobius"/>
    </source>
</evidence>
<keyword evidence="1" id="KW-0472">Membrane</keyword>
<gene>
    <name evidence="2" type="ORF">CR201_G0030478</name>
</gene>
<sequence>MKFFSYILVYRRFLLVVFTVLVLLPLPIVLHNKLILTFPR</sequence>
<name>A0A2J8U4Z9_PONAB</name>
<keyword evidence="1" id="KW-1133">Transmembrane helix</keyword>
<accession>A0A2J8U4Z9</accession>
<comment type="caution">
    <text evidence="2">The sequence shown here is derived from an EMBL/GenBank/DDBJ whole genome shotgun (WGS) entry which is preliminary data.</text>
</comment>
<protein>
    <submittedName>
        <fullName evidence="2">SLC13A1 isoform 3</fullName>
    </submittedName>
</protein>
<reference evidence="2" key="1">
    <citation type="submission" date="2017-12" db="EMBL/GenBank/DDBJ databases">
        <title>High-resolution comparative analysis of great ape genomes.</title>
        <authorList>
            <person name="Pollen A."/>
            <person name="Hastie A."/>
            <person name="Hormozdiari F."/>
            <person name="Dougherty M."/>
            <person name="Liu R."/>
            <person name="Chaisson M."/>
            <person name="Hoppe E."/>
            <person name="Hill C."/>
            <person name="Pang A."/>
            <person name="Hillier L."/>
            <person name="Baker C."/>
            <person name="Armstrong J."/>
            <person name="Shendure J."/>
            <person name="Paten B."/>
            <person name="Wilson R."/>
            <person name="Chao H."/>
            <person name="Schneider V."/>
            <person name="Ventura M."/>
            <person name="Kronenberg Z."/>
            <person name="Murali S."/>
            <person name="Gordon D."/>
            <person name="Cantsilieris S."/>
            <person name="Munson K."/>
            <person name="Nelson B."/>
            <person name="Raja A."/>
            <person name="Underwood J."/>
            <person name="Diekhans M."/>
            <person name="Fiddes I."/>
            <person name="Haussler D."/>
            <person name="Eichler E."/>
        </authorList>
    </citation>
    <scope>NUCLEOTIDE SEQUENCE [LARGE SCALE GENOMIC DNA]</scope>
    <source>
        <strain evidence="2">Susie</strain>
    </source>
</reference>
<evidence type="ECO:0000313" key="2">
    <source>
        <dbReference type="EMBL" id="PNJ40329.1"/>
    </source>
</evidence>
<proteinExistence type="predicted"/>